<dbReference type="FunFam" id="1.10.630.10:FF:000182">
    <property type="entry name" value="Cytochrome P450 3A4"/>
    <property type="match status" value="1"/>
</dbReference>
<keyword evidence="14" id="KW-1133">Transmembrane helix</keyword>
<comment type="cofactor">
    <cofactor evidence="1 12">
        <name>heme</name>
        <dbReference type="ChEBI" id="CHEBI:30413"/>
    </cofactor>
</comment>
<organism evidence="15">
    <name type="scientific">Medioppia subpectinata</name>
    <dbReference type="NCBI Taxonomy" id="1979941"/>
    <lineage>
        <taxon>Eukaryota</taxon>
        <taxon>Metazoa</taxon>
        <taxon>Ecdysozoa</taxon>
        <taxon>Arthropoda</taxon>
        <taxon>Chelicerata</taxon>
        <taxon>Arachnida</taxon>
        <taxon>Acari</taxon>
        <taxon>Acariformes</taxon>
        <taxon>Sarcoptiformes</taxon>
        <taxon>Oribatida</taxon>
        <taxon>Brachypylina</taxon>
        <taxon>Oppioidea</taxon>
        <taxon>Oppiidae</taxon>
        <taxon>Medioppia</taxon>
    </lineage>
</organism>
<feature type="transmembrane region" description="Helical" evidence="14">
    <location>
        <begin position="6"/>
        <end position="25"/>
    </location>
</feature>
<protein>
    <recommendedName>
        <fullName evidence="17">Cytochrome P450</fullName>
    </recommendedName>
</protein>
<dbReference type="Gene3D" id="1.10.630.10">
    <property type="entry name" value="Cytochrome P450"/>
    <property type="match status" value="1"/>
</dbReference>
<keyword evidence="6 12" id="KW-0479">Metal-binding</keyword>
<keyword evidence="5 12" id="KW-0349">Heme</keyword>
<evidence type="ECO:0008006" key="17">
    <source>
        <dbReference type="Google" id="ProtNLM"/>
    </source>
</evidence>
<dbReference type="GO" id="GO:0016705">
    <property type="term" value="F:oxidoreductase activity, acting on paired donors, with incorporation or reduction of molecular oxygen"/>
    <property type="evidence" value="ECO:0007669"/>
    <property type="project" value="InterPro"/>
</dbReference>
<dbReference type="SUPFAM" id="SSF48264">
    <property type="entry name" value="Cytochrome P450"/>
    <property type="match status" value="1"/>
</dbReference>
<sequence length="500" mass="56856">MGTVMYLNYWPIYGLAFVAAICLLYKHLTKNFGYFKKLGLKGPKPVVIFGNLLDLLFISKPDLEVKRMKQFGTIYGIFEGSRPLIQVGDPEIIKQVLVEDFRMFNTKIRIANVGHPIVDRMLVAVRGEQWRRMRAAIQPAFTTARTRRHYPLVRQCVAQHLVSVLEGYAREGRPCELKRTFGCFSLSVITRSAFGIATDPHSQPQHPFVRTAWPLIVLPVWKLLALQVLSGQGVLKAREHSVENTNDFLGVFMRSKLGPNEPEPNDDMEGENSLEMKAKTFDNNMSDNKKLTEEEILAQGFFIYFTAFDQISNVLSFCVYELALNPDVQHRLYEEIAGAVDADGEIGYDELCRLPLLDAVISETQRLHGGPVKYRRIPGREFPLGDTGIVVPKGQPIEIPVYAIHHSEEYFPNALQFIPDRFLPENRHNIKPFTFMPFSAGPRVCVGMAFALMELKLALVHVLRRFRFAVHKDTKVPPIVKTHPVMKAPKTMYLSVEARD</sequence>
<evidence type="ECO:0000256" key="10">
    <source>
        <dbReference type="ARBA" id="ARBA00023033"/>
    </source>
</evidence>
<dbReference type="PANTHER" id="PTHR24302:SF15">
    <property type="entry name" value="FATTY-ACID PEROXYGENASE"/>
    <property type="match status" value="1"/>
</dbReference>
<evidence type="ECO:0000256" key="14">
    <source>
        <dbReference type="SAM" id="Phobius"/>
    </source>
</evidence>
<evidence type="ECO:0000256" key="7">
    <source>
        <dbReference type="ARBA" id="ARBA00022848"/>
    </source>
</evidence>
<evidence type="ECO:0000256" key="3">
    <source>
        <dbReference type="ARBA" id="ARBA00004406"/>
    </source>
</evidence>
<evidence type="ECO:0000256" key="12">
    <source>
        <dbReference type="PIRSR" id="PIRSR602401-1"/>
    </source>
</evidence>
<dbReference type="Proteomes" id="UP000759131">
    <property type="component" value="Unassembled WGS sequence"/>
</dbReference>
<keyword evidence="7" id="KW-0492">Microsome</keyword>
<dbReference type="PANTHER" id="PTHR24302">
    <property type="entry name" value="CYTOCHROME P450 FAMILY 3"/>
    <property type="match status" value="1"/>
</dbReference>
<keyword evidence="16" id="KW-1185">Reference proteome</keyword>
<dbReference type="PRINTS" id="PR00385">
    <property type="entry name" value="P450"/>
</dbReference>
<name>A0A7R9Q706_9ACAR</name>
<gene>
    <name evidence="15" type="ORF">OSB1V03_LOCUS15311</name>
</gene>
<keyword evidence="8 13" id="KW-0560">Oxidoreductase</keyword>
<dbReference type="PROSITE" id="PS00086">
    <property type="entry name" value="CYTOCHROME_P450"/>
    <property type="match status" value="1"/>
</dbReference>
<comment type="function">
    <text evidence="11">Cytochromes P450 are a group of heme-thiolate monooxygenases. They oxidize a variety of structurally unrelated compounds, including steroids, fatty acids, and xenobiotics.</text>
</comment>
<dbReference type="OrthoDB" id="6428965at2759"/>
<dbReference type="InterPro" id="IPR002401">
    <property type="entry name" value="Cyt_P450_E_grp-I"/>
</dbReference>
<dbReference type="GO" id="GO:0005789">
    <property type="term" value="C:endoplasmic reticulum membrane"/>
    <property type="evidence" value="ECO:0007669"/>
    <property type="project" value="UniProtKB-SubCell"/>
</dbReference>
<dbReference type="AlphaFoldDB" id="A0A7R9Q706"/>
<dbReference type="EMBL" id="CAJPIZ010015612">
    <property type="protein sequence ID" value="CAG2115349.1"/>
    <property type="molecule type" value="Genomic_DNA"/>
</dbReference>
<keyword evidence="9 12" id="KW-0408">Iron</keyword>
<keyword evidence="14" id="KW-0472">Membrane</keyword>
<evidence type="ECO:0000256" key="9">
    <source>
        <dbReference type="ARBA" id="ARBA00023004"/>
    </source>
</evidence>
<dbReference type="GO" id="GO:0020037">
    <property type="term" value="F:heme binding"/>
    <property type="evidence" value="ECO:0007669"/>
    <property type="project" value="InterPro"/>
</dbReference>
<evidence type="ECO:0000313" key="16">
    <source>
        <dbReference type="Proteomes" id="UP000759131"/>
    </source>
</evidence>
<dbReference type="InterPro" id="IPR050705">
    <property type="entry name" value="Cytochrome_P450_3A"/>
</dbReference>
<dbReference type="EMBL" id="OC870187">
    <property type="protein sequence ID" value="CAD7634919.1"/>
    <property type="molecule type" value="Genomic_DNA"/>
</dbReference>
<evidence type="ECO:0000256" key="13">
    <source>
        <dbReference type="RuleBase" id="RU000461"/>
    </source>
</evidence>
<dbReference type="GO" id="GO:0008395">
    <property type="term" value="F:steroid hydroxylase activity"/>
    <property type="evidence" value="ECO:0007669"/>
    <property type="project" value="TreeGrafter"/>
</dbReference>
<dbReference type="Pfam" id="PF00067">
    <property type="entry name" value="p450"/>
    <property type="match status" value="1"/>
</dbReference>
<keyword evidence="14" id="KW-0812">Transmembrane</keyword>
<evidence type="ECO:0000256" key="11">
    <source>
        <dbReference type="ARBA" id="ARBA00043906"/>
    </source>
</evidence>
<evidence type="ECO:0000256" key="5">
    <source>
        <dbReference type="ARBA" id="ARBA00022617"/>
    </source>
</evidence>
<evidence type="ECO:0000256" key="6">
    <source>
        <dbReference type="ARBA" id="ARBA00022723"/>
    </source>
</evidence>
<dbReference type="GO" id="GO:0005506">
    <property type="term" value="F:iron ion binding"/>
    <property type="evidence" value="ECO:0007669"/>
    <property type="project" value="InterPro"/>
</dbReference>
<dbReference type="InterPro" id="IPR017972">
    <property type="entry name" value="Cyt_P450_CS"/>
</dbReference>
<keyword evidence="7" id="KW-0256">Endoplasmic reticulum</keyword>
<accession>A0A7R9Q706</accession>
<comment type="subcellular location">
    <subcellularLocation>
        <location evidence="3">Endoplasmic reticulum membrane</location>
        <topology evidence="3">Peripheral membrane protein</topology>
    </subcellularLocation>
    <subcellularLocation>
        <location evidence="2">Microsome membrane</location>
        <topology evidence="2">Peripheral membrane protein</topology>
    </subcellularLocation>
</comment>
<evidence type="ECO:0000256" key="1">
    <source>
        <dbReference type="ARBA" id="ARBA00001971"/>
    </source>
</evidence>
<proteinExistence type="inferred from homology"/>
<feature type="binding site" description="axial binding residue" evidence="12">
    <location>
        <position position="445"/>
    </location>
    <ligand>
        <name>heme</name>
        <dbReference type="ChEBI" id="CHEBI:30413"/>
    </ligand>
    <ligandPart>
        <name>Fe</name>
        <dbReference type="ChEBI" id="CHEBI:18248"/>
    </ligandPart>
</feature>
<evidence type="ECO:0000256" key="4">
    <source>
        <dbReference type="ARBA" id="ARBA00010617"/>
    </source>
</evidence>
<evidence type="ECO:0000256" key="2">
    <source>
        <dbReference type="ARBA" id="ARBA00004174"/>
    </source>
</evidence>
<keyword evidence="10 13" id="KW-0503">Monooxygenase</keyword>
<dbReference type="PRINTS" id="PR00463">
    <property type="entry name" value="EP450I"/>
</dbReference>
<reference evidence="15" key="1">
    <citation type="submission" date="2020-11" db="EMBL/GenBank/DDBJ databases">
        <authorList>
            <person name="Tran Van P."/>
        </authorList>
    </citation>
    <scope>NUCLEOTIDE SEQUENCE</scope>
</reference>
<dbReference type="InterPro" id="IPR001128">
    <property type="entry name" value="Cyt_P450"/>
</dbReference>
<evidence type="ECO:0000313" key="15">
    <source>
        <dbReference type="EMBL" id="CAD7634919.1"/>
    </source>
</evidence>
<comment type="similarity">
    <text evidence="4 13">Belongs to the cytochrome P450 family.</text>
</comment>
<dbReference type="InterPro" id="IPR036396">
    <property type="entry name" value="Cyt_P450_sf"/>
</dbReference>
<evidence type="ECO:0000256" key="8">
    <source>
        <dbReference type="ARBA" id="ARBA00023002"/>
    </source>
</evidence>